<feature type="compositionally biased region" description="Low complexity" evidence="1">
    <location>
        <begin position="1022"/>
        <end position="1032"/>
    </location>
</feature>
<dbReference type="SMART" id="SM01149">
    <property type="entry name" value="DUF1237"/>
    <property type="match status" value="1"/>
</dbReference>
<evidence type="ECO:0000313" key="4">
    <source>
        <dbReference type="Proteomes" id="UP000327013"/>
    </source>
</evidence>
<feature type="compositionally biased region" description="Low complexity" evidence="1">
    <location>
        <begin position="1536"/>
        <end position="1551"/>
    </location>
</feature>
<dbReference type="EMBL" id="VIBQ01000031">
    <property type="protein sequence ID" value="KAB8416424.1"/>
    <property type="molecule type" value="Genomic_DNA"/>
</dbReference>
<dbReference type="InterPro" id="IPR012341">
    <property type="entry name" value="6hp_glycosidase-like_sf"/>
</dbReference>
<feature type="compositionally biased region" description="Low complexity" evidence="1">
    <location>
        <begin position="1135"/>
        <end position="1149"/>
    </location>
</feature>
<feature type="region of interest" description="Disordered" evidence="1">
    <location>
        <begin position="1493"/>
        <end position="1594"/>
    </location>
</feature>
<dbReference type="Proteomes" id="UP000327013">
    <property type="component" value="Unassembled WGS sequence"/>
</dbReference>
<feature type="compositionally biased region" description="Polar residues" evidence="1">
    <location>
        <begin position="1611"/>
        <end position="1632"/>
    </location>
</feature>
<dbReference type="GO" id="GO:0005975">
    <property type="term" value="P:carbohydrate metabolic process"/>
    <property type="evidence" value="ECO:0007669"/>
    <property type="project" value="InterPro"/>
</dbReference>
<dbReference type="Pfam" id="PF23774">
    <property type="entry name" value="TPR_GEMI5"/>
    <property type="match status" value="1"/>
</dbReference>
<dbReference type="InterPro" id="IPR008313">
    <property type="entry name" value="GH125"/>
</dbReference>
<feature type="compositionally biased region" description="Low complexity" evidence="1">
    <location>
        <begin position="1723"/>
        <end position="1739"/>
    </location>
</feature>
<feature type="compositionally biased region" description="Low complexity" evidence="1">
    <location>
        <begin position="1391"/>
        <end position="1403"/>
    </location>
</feature>
<evidence type="ECO:0000256" key="1">
    <source>
        <dbReference type="SAM" id="MobiDB-lite"/>
    </source>
</evidence>
<protein>
    <recommendedName>
        <fullName evidence="2">Gem-associated protein 5 TPR domain-containing protein</fullName>
    </recommendedName>
</protein>
<keyword evidence="4" id="KW-1185">Reference proteome</keyword>
<feature type="region of interest" description="Disordered" evidence="1">
    <location>
        <begin position="421"/>
        <end position="469"/>
    </location>
</feature>
<dbReference type="OrthoDB" id="7771656at2759"/>
<evidence type="ECO:0000313" key="3">
    <source>
        <dbReference type="EMBL" id="KAB8416424.1"/>
    </source>
</evidence>
<organism evidence="3 4">
    <name type="scientific">Carpinus fangiana</name>
    <dbReference type="NCBI Taxonomy" id="176857"/>
    <lineage>
        <taxon>Eukaryota</taxon>
        <taxon>Viridiplantae</taxon>
        <taxon>Streptophyta</taxon>
        <taxon>Embryophyta</taxon>
        <taxon>Tracheophyta</taxon>
        <taxon>Spermatophyta</taxon>
        <taxon>Magnoliopsida</taxon>
        <taxon>eudicotyledons</taxon>
        <taxon>Gunneridae</taxon>
        <taxon>Pentapetalae</taxon>
        <taxon>rosids</taxon>
        <taxon>fabids</taxon>
        <taxon>Fagales</taxon>
        <taxon>Betulaceae</taxon>
        <taxon>Carpinus</taxon>
    </lineage>
</organism>
<dbReference type="SUPFAM" id="SSF48208">
    <property type="entry name" value="Six-hairpin glycosidases"/>
    <property type="match status" value="1"/>
</dbReference>
<feature type="compositionally biased region" description="Polar residues" evidence="1">
    <location>
        <begin position="368"/>
        <end position="378"/>
    </location>
</feature>
<dbReference type="PANTHER" id="PTHR31047:SF0">
    <property type="entry name" value="MEIOTICALLY UP-REGULATED GENE 157 PROTEIN"/>
    <property type="match status" value="1"/>
</dbReference>
<feature type="region of interest" description="Disordered" evidence="1">
    <location>
        <begin position="1722"/>
        <end position="1750"/>
    </location>
</feature>
<accession>A0A5N6KZY9</accession>
<gene>
    <name evidence="3" type="ORF">FH972_024943</name>
</gene>
<dbReference type="InterPro" id="IPR036322">
    <property type="entry name" value="WD40_repeat_dom_sf"/>
</dbReference>
<sequence>MSTRELSRNRSISSRSQSSRPANDGAPLPPPPADIPQPEVLPFEPCAATGSFFLYAQRNVIVALHHDTLAIERRFDKHLEDVSIISCDTVSERGQGRLVCSYDVGQTAIVWDLFTGDEIARFESYEQIRVAVFMRDGSIAFGNTLGNIILFEVNTSEHISAQTIYDPITAVAPASDCRVFAIGYQNGSVFIATLQPTFTILHTLNTGRPPSPISGLSWHGSSSKQKTEMLATQTADGDLRVWSIAKAPLNDPPRIIRVLSNGEMSHMNRSWFAWSKNGRIVQYSDGETRAWDVRTKKVSCSPIPTVNNVISIANYGPTATLFTLSPNNGVQQYDLNPANSPVMVANVQHAPMNAPPTPPDSMEEHNMTRTSPPVTTGPSVHHTMVLPNIEVESTDEEDGAVMSPLDKIAREMDQIEEERKDALGPLSPVSSRASLSSASSHGGRGPRSRSRDQYYSSKQSDNGSSGTYFSSAAPSLVQGSHASISIRSISSQSSRHTSSSSLRARVRPRQPQKVESQGSRIVDLFPYTRARLTEVKFRTPVYGANITPDSLRKEMLSVVFGWNHDIEPLIVDERSRHTPNSVPAVLLSKWLGDNGVDAITQAIGSESMTSSDWMLLALSTQMGGQGPHKKISETFVQRLLQTDEIHPAVAIMLGLGDPNEAIEAYVSRKFHMEAVLLTCLLFPNDWQRQSHLVRRWAESAIAEGQAELAVRCFACLSAESSEPWFSPRAQDAVYAAQQQQFASISPPMSPPSATSAPNRLTAKNASLKLITSFGDKGALKTQPAANQLGVTPIAESAISAGPWKRSQSRGFRDPSSARTATPGGIGGRKRMPSIEPGSRDDPDATPHVGTHRLPSRPSSRTSAKEPGTAIKAPTSAIQDSVFRMRRETSRTRGESRERNRHHLHIDMVNVQEADDAMSTQPSTASTTSTAASRRRQRSGSSLAKEHRPEDFSPLLTDGSNKSFKGRSIDRYINSLEEANFHAQQLRAESKSRAEERSRSRARQHRDKSQSRPDVAYIKPSKRSPSSPVPMSSDDASRYLSTTDSNNEDERFYGAPSPMVEPRSAVEPRSGRHLGLSSSAYASQRASSASGRREESPDRRVRSGSRAARAASKGRSRPASPDRSAARDDRGRSSSRRVGSVNRSPSSPSPLEADGSSMRQRDAMRAASRARSRQRSTSKLAAEPSRPERGSRQRSSGHRARQSEMSEPRSAIDRSSAEIDDAFTRIPEPISARPRAYSTKELAAKELEERRLSLARRPSAPAIPHPADYSGRPGMSPRSMTDQSPLLPATYYSGDGIQRSQTVDPDTLNRHQGGHRATGISTKSTPIGLPATPRAMRHSAYNGQDESNDTIPEIPAIPEGFQTLAPVTYNPMQSPAKDGLGPLLPSSVYGGSSRAPPRSSSAPPEKSMGILSRPRRDSRGSISHTRLASERENIATTSISEATEEEPAIVIVPEVDEPPVLAELQHLASPPPPPPPPLNINPASGVINIAIDSGGSGTIASSQPGLSHSRTTTPATPMVSERPTPSSSPNLLRKNHGSAASGTSGTSESLSSKWKNVRDRMRSDSRNRRAELSAAAAHRTKSPPTPGDTLTPSPYETVLPAIPGFQPGRAFSPQNEQQTWLGPQERPTPTQSPDMAYKERHPREIRANMPPSQLQAGVHGSGAPMDGRYKHVRSGSNGGNGGGAMTSRRMPRLQLTRIPLEISRLFTHNPTRNHALTRKFFATSSRSPPGRRCGSSMGPRHCAGPPQQPRTIKVSSRLPRLQLILQVESTVIEDITSRMVDKDLARIFENAFPNTLDTTVRWHIDGSKKKKKGSENKWEGAHSFIVTGDINAEWLRDSTNQLAQYQPLAKKDTAIYNLILGAINTQAEFVIQSPYCNAFQPPPPSRLPPTTNGQGDTVHPAYEQSVVFECKYELDSLAAFLSLTTQFHSHTSSDEFLTKRWLLALDTVLAVLDEQVKGSFIGPNGGFMLNEYMFQRQTNSGTETLSLGGIGNPLANTTGLIRSAFRPSDDATILGFFIPGNAMMAVELQRCASMLDTVGGHKALAADLRERGEKLEAAIYKHGVIDHQRWGKVFAYEVDGYGSSILMDDANLPSLLALPVLGFLSRDNEIYKNTRRMILHREGNPYYLTGRAFQGIGGPHIGPQHAWPLSLLVAAMTSDDDAEITANLDMVKRASALGLVHESVNVNSVRDYTRSWFAWANSVFAQTILDLAHRRPEVLFGKGGKAYTVA</sequence>
<name>A0A5N6KZY9_9ROSI</name>
<dbReference type="SUPFAM" id="SSF50978">
    <property type="entry name" value="WD40 repeat-like"/>
    <property type="match status" value="1"/>
</dbReference>
<feature type="region of interest" description="Disordered" evidence="1">
    <location>
        <begin position="1256"/>
        <end position="1280"/>
    </location>
</feature>
<feature type="region of interest" description="Disordered" evidence="1">
    <location>
        <begin position="1367"/>
        <end position="1440"/>
    </location>
</feature>
<feature type="region of interest" description="Disordered" evidence="1">
    <location>
        <begin position="1"/>
        <end position="40"/>
    </location>
</feature>
<feature type="region of interest" description="Disordered" evidence="1">
    <location>
        <begin position="983"/>
        <end position="1219"/>
    </location>
</feature>
<comment type="caution">
    <text evidence="3">The sequence shown here is derived from an EMBL/GenBank/DDBJ whole genome shotgun (WGS) entry which is preliminary data.</text>
</comment>
<feature type="compositionally biased region" description="Low complexity" evidence="1">
    <location>
        <begin position="486"/>
        <end position="501"/>
    </location>
</feature>
<feature type="domain" description="Gem-associated protein 5 TPR" evidence="2">
    <location>
        <begin position="559"/>
        <end position="716"/>
    </location>
</feature>
<feature type="region of interest" description="Disordered" evidence="1">
    <location>
        <begin position="1606"/>
        <end position="1634"/>
    </location>
</feature>
<feature type="region of interest" description="Disordered" evidence="1">
    <location>
        <begin position="1302"/>
        <end position="1327"/>
    </location>
</feature>
<feature type="compositionally biased region" description="Low complexity" evidence="1">
    <location>
        <begin position="1103"/>
        <end position="1122"/>
    </location>
</feature>
<reference evidence="3 4" key="1">
    <citation type="submission" date="2019-06" db="EMBL/GenBank/DDBJ databases">
        <title>A chromosomal-level reference genome of Carpinus fangiana (Coryloideae, Betulaceae).</title>
        <authorList>
            <person name="Yang X."/>
            <person name="Wang Z."/>
            <person name="Zhang L."/>
            <person name="Hao G."/>
            <person name="Liu J."/>
            <person name="Yang Y."/>
        </authorList>
    </citation>
    <scope>NUCLEOTIDE SEQUENCE [LARGE SCALE GENOMIC DNA]</scope>
    <source>
        <strain evidence="3">Cfa_2016G</strain>
        <tissue evidence="3">Leaf</tissue>
    </source>
</reference>
<feature type="compositionally biased region" description="Low complexity" evidence="1">
    <location>
        <begin position="425"/>
        <end position="441"/>
    </location>
</feature>
<dbReference type="Pfam" id="PF06824">
    <property type="entry name" value="Glyco_hydro_125"/>
    <property type="match status" value="1"/>
</dbReference>
<evidence type="ECO:0000259" key="2">
    <source>
        <dbReference type="Pfam" id="PF23774"/>
    </source>
</evidence>
<feature type="compositionally biased region" description="Low complexity" evidence="1">
    <location>
        <begin position="1076"/>
        <end position="1089"/>
    </location>
</feature>
<dbReference type="PANTHER" id="PTHR31047">
    <property type="entry name" value="MEIOTICALLY UP-REGULATED GENE 157 PROTEIN"/>
    <property type="match status" value="1"/>
</dbReference>
<feature type="compositionally biased region" description="Basic and acidic residues" evidence="1">
    <location>
        <begin position="882"/>
        <end position="897"/>
    </location>
</feature>
<dbReference type="InterPro" id="IPR015943">
    <property type="entry name" value="WD40/YVTN_repeat-like_dom_sf"/>
</dbReference>
<feature type="compositionally biased region" description="Polar residues" evidence="1">
    <location>
        <begin position="453"/>
        <end position="469"/>
    </location>
</feature>
<proteinExistence type="predicted"/>
<feature type="compositionally biased region" description="Basic and acidic residues" evidence="1">
    <location>
        <begin position="987"/>
        <end position="998"/>
    </location>
</feature>
<feature type="region of interest" description="Disordered" evidence="1">
    <location>
        <begin position="486"/>
        <end position="517"/>
    </location>
</feature>
<feature type="compositionally biased region" description="Polar residues" evidence="1">
    <location>
        <begin position="1497"/>
        <end position="1514"/>
    </location>
</feature>
<feature type="region of interest" description="Disordered" evidence="1">
    <location>
        <begin position="353"/>
        <end position="381"/>
    </location>
</feature>
<feature type="region of interest" description="Disordered" evidence="1">
    <location>
        <begin position="799"/>
        <end position="965"/>
    </location>
</feature>
<feature type="compositionally biased region" description="Basic and acidic residues" evidence="1">
    <location>
        <begin position="1090"/>
        <end position="1100"/>
    </location>
</feature>
<dbReference type="Gene3D" id="2.130.10.10">
    <property type="entry name" value="YVTN repeat-like/Quinoprotein amine dehydrogenase"/>
    <property type="match status" value="1"/>
</dbReference>
<feature type="compositionally biased region" description="Low complexity" evidence="1">
    <location>
        <begin position="922"/>
        <end position="931"/>
    </location>
</feature>
<feature type="compositionally biased region" description="Basic and acidic residues" evidence="1">
    <location>
        <begin position="1200"/>
        <end position="1216"/>
    </location>
</feature>
<dbReference type="Gene3D" id="1.50.10.10">
    <property type="match status" value="1"/>
</dbReference>
<dbReference type="InterPro" id="IPR008928">
    <property type="entry name" value="6-hairpin_glycosidase_sf"/>
</dbReference>
<feature type="compositionally biased region" description="Basic and acidic residues" evidence="1">
    <location>
        <begin position="1555"/>
        <end position="1570"/>
    </location>
</feature>
<dbReference type="InterPro" id="IPR056421">
    <property type="entry name" value="TPR_GEMI5"/>
</dbReference>
<feature type="compositionally biased region" description="Low complexity" evidence="1">
    <location>
        <begin position="9"/>
        <end position="26"/>
    </location>
</feature>